<dbReference type="GO" id="GO:0006974">
    <property type="term" value="P:DNA damage response"/>
    <property type="evidence" value="ECO:0007669"/>
    <property type="project" value="TreeGrafter"/>
</dbReference>
<dbReference type="PANTHER" id="PTHR34387:SF1">
    <property type="entry name" value="PERIPLASMIC IMMUNOGENIC PROTEIN"/>
    <property type="match status" value="1"/>
</dbReference>
<sequence length="255" mass="28306">MRHSYQHGFSTNWLLGLLAFSLFIIVLVVPPKRASTDSSQATRQNQVSLSAEASREIEHDLMRVTLYSQVEGEHPAQLAKITTERLNAAIAKAREVTAVNLQSGNRSTSPVYSRNGEKILKWRESAELHLESQDMTALATLTSALLGDDLTMGRRSFSVSRERRAANEDSLTQEAIAAFRARAQLAAEALGYQQWRLIQMNLDDRSIAARPLMARAQSMDGLEKASMDDGFTRQQIEAGRSTLAVRVDGVIEVFD</sequence>
<dbReference type="AlphaFoldDB" id="A0A139SQU8"/>
<dbReference type="EMBL" id="LSZO01000174">
    <property type="protein sequence ID" value="KXU36956.1"/>
    <property type="molecule type" value="Genomic_DNA"/>
</dbReference>
<proteinExistence type="predicted"/>
<evidence type="ECO:0000313" key="3">
    <source>
        <dbReference type="Proteomes" id="UP000072660"/>
    </source>
</evidence>
<keyword evidence="3" id="KW-1185">Reference proteome</keyword>
<keyword evidence="1" id="KW-1133">Transmembrane helix</keyword>
<dbReference type="OrthoDB" id="7062395at2"/>
<dbReference type="RefSeq" id="WP_068391328.1">
    <property type="nucleotide sequence ID" value="NZ_LSZO01000174.1"/>
</dbReference>
<organism evidence="2 3">
    <name type="scientific">Ventosimonas gracilis</name>
    <dbReference type="NCBI Taxonomy" id="1680762"/>
    <lineage>
        <taxon>Bacteria</taxon>
        <taxon>Pseudomonadati</taxon>
        <taxon>Pseudomonadota</taxon>
        <taxon>Gammaproteobacteria</taxon>
        <taxon>Pseudomonadales</taxon>
        <taxon>Ventosimonadaceae</taxon>
        <taxon>Ventosimonas</taxon>
    </lineage>
</organism>
<keyword evidence="1" id="KW-0472">Membrane</keyword>
<dbReference type="Gene3D" id="3.30.110.170">
    <property type="entry name" value="Protein of unknown function (DUF541), domain 1"/>
    <property type="match status" value="1"/>
</dbReference>
<dbReference type="InterPro" id="IPR007497">
    <property type="entry name" value="SIMPL/DUF541"/>
</dbReference>
<evidence type="ECO:0000256" key="1">
    <source>
        <dbReference type="SAM" id="Phobius"/>
    </source>
</evidence>
<dbReference type="Gene3D" id="3.30.70.2970">
    <property type="entry name" value="Protein of unknown function (DUF541), domain 2"/>
    <property type="match status" value="1"/>
</dbReference>
<protein>
    <recommendedName>
        <fullName evidence="4">DUF541 domain-containing protein</fullName>
    </recommendedName>
</protein>
<name>A0A139SQU8_9GAMM</name>
<keyword evidence="1" id="KW-0812">Transmembrane</keyword>
<dbReference type="Pfam" id="PF04402">
    <property type="entry name" value="SIMPL"/>
    <property type="match status" value="1"/>
</dbReference>
<dbReference type="Proteomes" id="UP000072660">
    <property type="component" value="Unassembled WGS sequence"/>
</dbReference>
<reference evidence="2 3" key="1">
    <citation type="submission" date="2016-02" db="EMBL/GenBank/DDBJ databases">
        <authorList>
            <person name="Wen L."/>
            <person name="He K."/>
            <person name="Yang H."/>
        </authorList>
    </citation>
    <scope>NUCLEOTIDE SEQUENCE [LARGE SCALE GENOMIC DNA]</scope>
    <source>
        <strain evidence="2 3">CV58</strain>
    </source>
</reference>
<evidence type="ECO:0000313" key="2">
    <source>
        <dbReference type="EMBL" id="KXU36956.1"/>
    </source>
</evidence>
<dbReference type="InterPro" id="IPR052022">
    <property type="entry name" value="26kDa_periplasmic_antigen"/>
</dbReference>
<feature type="transmembrane region" description="Helical" evidence="1">
    <location>
        <begin position="12"/>
        <end position="30"/>
    </location>
</feature>
<gene>
    <name evidence="2" type="ORF">AXE65_04340</name>
</gene>
<comment type="caution">
    <text evidence="2">The sequence shown here is derived from an EMBL/GenBank/DDBJ whole genome shotgun (WGS) entry which is preliminary data.</text>
</comment>
<accession>A0A139SQU8</accession>
<dbReference type="PANTHER" id="PTHR34387">
    <property type="entry name" value="SLR1258 PROTEIN"/>
    <property type="match status" value="1"/>
</dbReference>
<evidence type="ECO:0008006" key="4">
    <source>
        <dbReference type="Google" id="ProtNLM"/>
    </source>
</evidence>